<evidence type="ECO:0000259" key="4">
    <source>
        <dbReference type="Pfam" id="PF03446"/>
    </source>
</evidence>
<dbReference type="RefSeq" id="WP_251874042.1">
    <property type="nucleotide sequence ID" value="NZ_CP098755.1"/>
</dbReference>
<evidence type="ECO:0000259" key="5">
    <source>
        <dbReference type="Pfam" id="PF14833"/>
    </source>
</evidence>
<evidence type="ECO:0000313" key="7">
    <source>
        <dbReference type="Proteomes" id="UP001056500"/>
    </source>
</evidence>
<dbReference type="PANTHER" id="PTHR43060">
    <property type="entry name" value="3-HYDROXYISOBUTYRATE DEHYDROGENASE-LIKE 1, MITOCHONDRIAL-RELATED"/>
    <property type="match status" value="1"/>
</dbReference>
<feature type="domain" description="6-phosphogluconate dehydrogenase NADP-binding" evidence="4">
    <location>
        <begin position="14"/>
        <end position="171"/>
    </location>
</feature>
<gene>
    <name evidence="6" type="ORF">NDK47_06470</name>
</gene>
<evidence type="ECO:0000256" key="2">
    <source>
        <dbReference type="ARBA" id="ARBA00023002"/>
    </source>
</evidence>
<sequence>MKGESNMTANTAKTIGFVGIGVMGKSMAGHLMKAGHQVLVYNRTKQKAEDLVAQGAVWKDQVAELAAEADVIITMVGYPKDVEEVYLGEKGIIPHAKPGSYLIDMTTSKPSLAIKIYEEAKKRSLYSLDAPVSGGDVGAREARLTIMVGGDSEVFAAMEPIFALMGTNVILQGGPGAGHHTKMSNQIAIASNMIGVCEAIAYAKKAGLDPTNVLKSIEAGAAGSWSLSNLAPRMIAGNFAPGFYVKHIIKDISIALEAAKEMGLATPGLELSLSLYQELAAQGMEENGTQALIKWYDKHFGETV</sequence>
<evidence type="ECO:0000256" key="1">
    <source>
        <dbReference type="ARBA" id="ARBA00009080"/>
    </source>
</evidence>
<dbReference type="SUPFAM" id="SSF51735">
    <property type="entry name" value="NAD(P)-binding Rossmann-fold domains"/>
    <property type="match status" value="1"/>
</dbReference>
<dbReference type="PANTHER" id="PTHR43060:SF15">
    <property type="entry name" value="3-HYDROXYISOBUTYRATE DEHYDROGENASE-LIKE 1, MITOCHONDRIAL-RELATED"/>
    <property type="match status" value="1"/>
</dbReference>
<dbReference type="Proteomes" id="UP001056500">
    <property type="component" value="Chromosome"/>
</dbReference>
<name>A0ABY4WIK7_9BACL</name>
<keyword evidence="2" id="KW-0560">Oxidoreductase</keyword>
<dbReference type="InterPro" id="IPR029154">
    <property type="entry name" value="HIBADH-like_NADP-bd"/>
</dbReference>
<dbReference type="InterPro" id="IPR015815">
    <property type="entry name" value="HIBADH-related"/>
</dbReference>
<evidence type="ECO:0000256" key="3">
    <source>
        <dbReference type="ARBA" id="ARBA00023027"/>
    </source>
</evidence>
<dbReference type="Pfam" id="PF14833">
    <property type="entry name" value="NAD_binding_11"/>
    <property type="match status" value="1"/>
</dbReference>
<dbReference type="Gene3D" id="3.40.50.720">
    <property type="entry name" value="NAD(P)-binding Rossmann-like Domain"/>
    <property type="match status" value="1"/>
</dbReference>
<keyword evidence="3" id="KW-0520">NAD</keyword>
<comment type="similarity">
    <text evidence="1">Belongs to the HIBADH-related family.</text>
</comment>
<organism evidence="6 7">
    <name type="scientific">Brevibacillus ruminantium</name>
    <dbReference type="NCBI Taxonomy" id="2950604"/>
    <lineage>
        <taxon>Bacteria</taxon>
        <taxon>Bacillati</taxon>
        <taxon>Bacillota</taxon>
        <taxon>Bacilli</taxon>
        <taxon>Bacillales</taxon>
        <taxon>Paenibacillaceae</taxon>
        <taxon>Brevibacillus</taxon>
    </lineage>
</organism>
<dbReference type="PIRSF" id="PIRSF000103">
    <property type="entry name" value="HIBADH"/>
    <property type="match status" value="1"/>
</dbReference>
<dbReference type="SUPFAM" id="SSF48179">
    <property type="entry name" value="6-phosphogluconate dehydrogenase C-terminal domain-like"/>
    <property type="match status" value="1"/>
</dbReference>
<proteinExistence type="inferred from homology"/>
<evidence type="ECO:0000313" key="6">
    <source>
        <dbReference type="EMBL" id="USG66937.1"/>
    </source>
</evidence>
<dbReference type="Gene3D" id="1.10.1040.10">
    <property type="entry name" value="N-(1-d-carboxylethyl)-l-norvaline Dehydrogenase, domain 2"/>
    <property type="match status" value="1"/>
</dbReference>
<dbReference type="Pfam" id="PF03446">
    <property type="entry name" value="NAD_binding_2"/>
    <property type="match status" value="1"/>
</dbReference>
<reference evidence="6" key="1">
    <citation type="submission" date="2022-06" db="EMBL/GenBank/DDBJ databases">
        <title>Genome sequencing of Brevibacillus sp. BB3-R1.</title>
        <authorList>
            <person name="Heo J."/>
            <person name="Lee D."/>
            <person name="Won M."/>
            <person name="Han B.-H."/>
            <person name="Hong S.-B."/>
            <person name="Kwon S.-W."/>
        </authorList>
    </citation>
    <scope>NUCLEOTIDE SEQUENCE</scope>
    <source>
        <strain evidence="6">BB3-R1</strain>
    </source>
</reference>
<dbReference type="InterPro" id="IPR006115">
    <property type="entry name" value="6PGDH_NADP-bd"/>
</dbReference>
<protein>
    <submittedName>
        <fullName evidence="6">NAD(P)-dependent oxidoreductase</fullName>
    </submittedName>
</protein>
<accession>A0ABY4WIK7</accession>
<feature type="domain" description="3-hydroxyisobutyrate dehydrogenase-like NAD-binding" evidence="5">
    <location>
        <begin position="176"/>
        <end position="296"/>
    </location>
</feature>
<dbReference type="InterPro" id="IPR013328">
    <property type="entry name" value="6PGD_dom2"/>
</dbReference>
<dbReference type="InterPro" id="IPR036291">
    <property type="entry name" value="NAD(P)-bd_dom_sf"/>
</dbReference>
<dbReference type="EMBL" id="CP098755">
    <property type="protein sequence ID" value="USG66937.1"/>
    <property type="molecule type" value="Genomic_DNA"/>
</dbReference>
<dbReference type="InterPro" id="IPR008927">
    <property type="entry name" value="6-PGluconate_DH-like_C_sf"/>
</dbReference>
<keyword evidence="7" id="KW-1185">Reference proteome</keyword>